<dbReference type="InterPro" id="IPR011701">
    <property type="entry name" value="MFS"/>
</dbReference>
<keyword evidence="11" id="KW-1185">Reference proteome</keyword>
<comment type="subcellular location">
    <subcellularLocation>
        <location evidence="1">Cell membrane</location>
        <topology evidence="1">Multi-pass membrane protein</topology>
    </subcellularLocation>
</comment>
<dbReference type="PANTHER" id="PTHR23517">
    <property type="entry name" value="RESISTANCE PROTEIN MDTM, PUTATIVE-RELATED-RELATED"/>
    <property type="match status" value="1"/>
</dbReference>
<feature type="transmembrane region" description="Helical" evidence="8">
    <location>
        <begin position="80"/>
        <end position="98"/>
    </location>
</feature>
<evidence type="ECO:0000256" key="1">
    <source>
        <dbReference type="ARBA" id="ARBA00004651"/>
    </source>
</evidence>
<keyword evidence="3" id="KW-1003">Cell membrane</keyword>
<accession>A0ABM7LL92</accession>
<name>A0ABM7LL92_9ACTN</name>
<dbReference type="PROSITE" id="PS50850">
    <property type="entry name" value="MFS"/>
    <property type="match status" value="1"/>
</dbReference>
<feature type="transmembrane region" description="Helical" evidence="8">
    <location>
        <begin position="356"/>
        <end position="389"/>
    </location>
</feature>
<evidence type="ECO:0000256" key="2">
    <source>
        <dbReference type="ARBA" id="ARBA00022448"/>
    </source>
</evidence>
<keyword evidence="6 8" id="KW-0472">Membrane</keyword>
<dbReference type="SUPFAM" id="SSF103473">
    <property type="entry name" value="MFS general substrate transporter"/>
    <property type="match status" value="1"/>
</dbReference>
<evidence type="ECO:0000313" key="10">
    <source>
        <dbReference type="EMBL" id="BCJ40018.1"/>
    </source>
</evidence>
<dbReference type="InterPro" id="IPR050171">
    <property type="entry name" value="MFS_Transporters"/>
</dbReference>
<keyword evidence="2" id="KW-0813">Transport</keyword>
<dbReference type="Pfam" id="PF07690">
    <property type="entry name" value="MFS_1"/>
    <property type="match status" value="1"/>
</dbReference>
<evidence type="ECO:0000256" key="7">
    <source>
        <dbReference type="SAM" id="MobiDB-lite"/>
    </source>
</evidence>
<organism evidence="10 11">
    <name type="scientific">Actinoplanes ianthinogenes</name>
    <dbReference type="NCBI Taxonomy" id="122358"/>
    <lineage>
        <taxon>Bacteria</taxon>
        <taxon>Bacillati</taxon>
        <taxon>Actinomycetota</taxon>
        <taxon>Actinomycetes</taxon>
        <taxon>Micromonosporales</taxon>
        <taxon>Micromonosporaceae</taxon>
        <taxon>Actinoplanes</taxon>
    </lineage>
</organism>
<dbReference type="Gene3D" id="1.20.1250.20">
    <property type="entry name" value="MFS general substrate transporter like domains"/>
    <property type="match status" value="2"/>
</dbReference>
<feature type="transmembrane region" description="Helical" evidence="8">
    <location>
        <begin position="160"/>
        <end position="187"/>
    </location>
</feature>
<dbReference type="Proteomes" id="UP000676967">
    <property type="component" value="Chromosome"/>
</dbReference>
<evidence type="ECO:0000313" key="11">
    <source>
        <dbReference type="Proteomes" id="UP000676967"/>
    </source>
</evidence>
<feature type="transmembrane region" description="Helical" evidence="8">
    <location>
        <begin position="48"/>
        <end position="68"/>
    </location>
</feature>
<proteinExistence type="predicted"/>
<evidence type="ECO:0000256" key="6">
    <source>
        <dbReference type="ARBA" id="ARBA00023136"/>
    </source>
</evidence>
<feature type="transmembrane region" description="Helical" evidence="8">
    <location>
        <begin position="288"/>
        <end position="314"/>
    </location>
</feature>
<evidence type="ECO:0000256" key="5">
    <source>
        <dbReference type="ARBA" id="ARBA00022989"/>
    </source>
</evidence>
<evidence type="ECO:0000256" key="3">
    <source>
        <dbReference type="ARBA" id="ARBA00022475"/>
    </source>
</evidence>
<dbReference type="PANTHER" id="PTHR23517:SF2">
    <property type="entry name" value="MULTIDRUG RESISTANCE PROTEIN MDTH"/>
    <property type="match status" value="1"/>
</dbReference>
<reference evidence="10 11" key="1">
    <citation type="submission" date="2020-08" db="EMBL/GenBank/DDBJ databases">
        <title>Whole genome shotgun sequence of Actinoplanes ianthinogenes NBRC 13996.</title>
        <authorList>
            <person name="Komaki H."/>
            <person name="Tamura T."/>
        </authorList>
    </citation>
    <scope>NUCLEOTIDE SEQUENCE [LARGE SCALE GENOMIC DNA]</scope>
    <source>
        <strain evidence="10 11">NBRC 13996</strain>
    </source>
</reference>
<gene>
    <name evidence="10" type="ORF">Aiant_06750</name>
</gene>
<feature type="transmembrane region" description="Helical" evidence="8">
    <location>
        <begin position="244"/>
        <end position="267"/>
    </location>
</feature>
<evidence type="ECO:0000259" key="9">
    <source>
        <dbReference type="PROSITE" id="PS50850"/>
    </source>
</evidence>
<feature type="transmembrane region" description="Helical" evidence="8">
    <location>
        <begin position="20"/>
        <end position="41"/>
    </location>
</feature>
<dbReference type="RefSeq" id="WP_189330881.1">
    <property type="nucleotide sequence ID" value="NZ_AP023356.1"/>
</dbReference>
<sequence>MTRLDQGGLTLRQLGPTVYLPSAVYSTGFGAVAPVVVLSATGLGASPAVAALVAGLVGVGQIGGGLPAGVLVDRFGEQRTMLAAAGLGLPALIACMLVRDVRLLAVAVFLLGITGAAWGLARHAYLTEAVRPELRARAMSTLGGVGRVGTFAGPFLGAPVVHVLGVSGAYLVAAVAVAVAATLVALLPPVPHDRPHASTPGHPGLWSVLRENARTLRTLGSAILLVGALRAARQTILPLWGVGLGLSPATIGIIYGISGGVDMLLFYPAGRLMDRHGRKWAAVPAMALLGLAHALLPLAGGAAGLTVIGLIMGVGNGLSAGLVMTIGADVSPAAGRARFLGAWRMCSDLGNGGGPLLIGAVTAAASLTAAAVTVAGAGALAAVLLGRWVPSGWASRSSRQHRDHRDSQPEPGVGAAPGRHGGTEPG</sequence>
<dbReference type="EMBL" id="AP023356">
    <property type="protein sequence ID" value="BCJ40018.1"/>
    <property type="molecule type" value="Genomic_DNA"/>
</dbReference>
<dbReference type="CDD" id="cd17325">
    <property type="entry name" value="MFS_MdtG_SLC18_like"/>
    <property type="match status" value="1"/>
</dbReference>
<dbReference type="InterPro" id="IPR036259">
    <property type="entry name" value="MFS_trans_sf"/>
</dbReference>
<evidence type="ECO:0000256" key="4">
    <source>
        <dbReference type="ARBA" id="ARBA00022692"/>
    </source>
</evidence>
<keyword evidence="5 8" id="KW-1133">Transmembrane helix</keyword>
<feature type="transmembrane region" description="Helical" evidence="8">
    <location>
        <begin position="103"/>
        <end position="121"/>
    </location>
</feature>
<keyword evidence="4 8" id="KW-0812">Transmembrane</keyword>
<protein>
    <submittedName>
        <fullName evidence="10">MFS transporter</fullName>
    </submittedName>
</protein>
<dbReference type="InterPro" id="IPR020846">
    <property type="entry name" value="MFS_dom"/>
</dbReference>
<feature type="domain" description="Major facilitator superfamily (MFS) profile" evidence="9">
    <location>
        <begin position="1"/>
        <end position="393"/>
    </location>
</feature>
<evidence type="ECO:0000256" key="8">
    <source>
        <dbReference type="SAM" id="Phobius"/>
    </source>
</evidence>
<feature type="region of interest" description="Disordered" evidence="7">
    <location>
        <begin position="394"/>
        <end position="426"/>
    </location>
</feature>